<organism evidence="2 3">
    <name type="scientific">Portunus trituberculatus</name>
    <name type="common">Swimming crab</name>
    <name type="synonym">Neptunus trituberculatus</name>
    <dbReference type="NCBI Taxonomy" id="210409"/>
    <lineage>
        <taxon>Eukaryota</taxon>
        <taxon>Metazoa</taxon>
        <taxon>Ecdysozoa</taxon>
        <taxon>Arthropoda</taxon>
        <taxon>Crustacea</taxon>
        <taxon>Multicrustacea</taxon>
        <taxon>Malacostraca</taxon>
        <taxon>Eumalacostraca</taxon>
        <taxon>Eucarida</taxon>
        <taxon>Decapoda</taxon>
        <taxon>Pleocyemata</taxon>
        <taxon>Brachyura</taxon>
        <taxon>Eubrachyura</taxon>
        <taxon>Portunoidea</taxon>
        <taxon>Portunidae</taxon>
        <taxon>Portuninae</taxon>
        <taxon>Portunus</taxon>
    </lineage>
</organism>
<name>A0A5B7GHR0_PORTR</name>
<sequence>MNMETSHGTEWANDTAMTVTFLASSGYLAPYQFRFLSIHIIQIHKALPLPSQRTSTHVTHQRNHYRSEES</sequence>
<evidence type="ECO:0000313" key="2">
    <source>
        <dbReference type="EMBL" id="MPC59631.1"/>
    </source>
</evidence>
<dbReference type="Proteomes" id="UP000324222">
    <property type="component" value="Unassembled WGS sequence"/>
</dbReference>
<keyword evidence="3" id="KW-1185">Reference proteome</keyword>
<accession>A0A5B7GHR0</accession>
<protein>
    <submittedName>
        <fullName evidence="2">Uncharacterized protein</fullName>
    </submittedName>
</protein>
<feature type="region of interest" description="Disordered" evidence="1">
    <location>
        <begin position="51"/>
        <end position="70"/>
    </location>
</feature>
<reference evidence="2 3" key="1">
    <citation type="submission" date="2019-05" db="EMBL/GenBank/DDBJ databases">
        <title>Another draft genome of Portunus trituberculatus and its Hox gene families provides insights of decapod evolution.</title>
        <authorList>
            <person name="Jeong J.-H."/>
            <person name="Song I."/>
            <person name="Kim S."/>
            <person name="Choi T."/>
            <person name="Kim D."/>
            <person name="Ryu S."/>
            <person name="Kim W."/>
        </authorList>
    </citation>
    <scope>NUCLEOTIDE SEQUENCE [LARGE SCALE GENOMIC DNA]</scope>
    <source>
        <tissue evidence="2">Muscle</tissue>
    </source>
</reference>
<evidence type="ECO:0000313" key="3">
    <source>
        <dbReference type="Proteomes" id="UP000324222"/>
    </source>
</evidence>
<gene>
    <name evidence="2" type="ORF">E2C01_053655</name>
</gene>
<dbReference type="AlphaFoldDB" id="A0A5B7GHR0"/>
<dbReference type="EMBL" id="VSRR010016727">
    <property type="protein sequence ID" value="MPC59631.1"/>
    <property type="molecule type" value="Genomic_DNA"/>
</dbReference>
<proteinExistence type="predicted"/>
<comment type="caution">
    <text evidence="2">The sequence shown here is derived from an EMBL/GenBank/DDBJ whole genome shotgun (WGS) entry which is preliminary data.</text>
</comment>
<evidence type="ECO:0000256" key="1">
    <source>
        <dbReference type="SAM" id="MobiDB-lite"/>
    </source>
</evidence>